<evidence type="ECO:0000256" key="1">
    <source>
        <dbReference type="ARBA" id="ARBA00006611"/>
    </source>
</evidence>
<dbReference type="GO" id="GO:0005886">
    <property type="term" value="C:plasma membrane"/>
    <property type="evidence" value="ECO:0007669"/>
    <property type="project" value="TreeGrafter"/>
</dbReference>
<evidence type="ECO:0000313" key="7">
    <source>
        <dbReference type="Proteomes" id="UP000229559"/>
    </source>
</evidence>
<dbReference type="CDD" id="cd01129">
    <property type="entry name" value="PulE-GspE-like"/>
    <property type="match status" value="1"/>
</dbReference>
<dbReference type="InterPro" id="IPR037257">
    <property type="entry name" value="T2SS_E_N_sf"/>
</dbReference>
<feature type="domain" description="Type II secretion system protein GspE N-terminal" evidence="5">
    <location>
        <begin position="69"/>
        <end position="155"/>
    </location>
</feature>
<feature type="domain" description="Bacterial type II secretion system protein E" evidence="4">
    <location>
        <begin position="189"/>
        <end position="574"/>
    </location>
</feature>
<evidence type="ECO:0000256" key="2">
    <source>
        <dbReference type="ARBA" id="ARBA00022741"/>
    </source>
</evidence>
<dbReference type="InterPro" id="IPR001482">
    <property type="entry name" value="T2SS/T4SS_dom"/>
</dbReference>
<dbReference type="Proteomes" id="UP000229559">
    <property type="component" value="Unassembled WGS sequence"/>
</dbReference>
<evidence type="ECO:0000313" key="6">
    <source>
        <dbReference type="EMBL" id="PIU33297.1"/>
    </source>
</evidence>
<dbReference type="SUPFAM" id="SSF160246">
    <property type="entry name" value="EspE N-terminal domain-like"/>
    <property type="match status" value="1"/>
</dbReference>
<evidence type="ECO:0000256" key="3">
    <source>
        <dbReference type="ARBA" id="ARBA00022840"/>
    </source>
</evidence>
<dbReference type="GO" id="GO:0016887">
    <property type="term" value="F:ATP hydrolysis activity"/>
    <property type="evidence" value="ECO:0007669"/>
    <property type="project" value="TreeGrafter"/>
</dbReference>
<sequence length="578" mass="63183">MVSTAQTPKSPTPEKTIADILFAAGLLSEEKLKAVKLENINTGKPLEQIILTHNFANEQQIARAEAELYNIPFIDPTEKAVSPEGLSLIPRAVAEKYILIPFDYHRPENELSVAMANPLDLEMIEFIEKKAGAKIKPFMATAEKIKETIIGAYTQPLSAEVKAALKEVSPLAPESQVIDIAALGNVIREAPVAKIVATVLEFAIKSRASDVHIEPQDDKTRIRYRIDGILHEKLILPKKVHEAVVSRIKILSGMKIDEKRVPQDGRFNFKAGEQEVDLRVSSLPTVFGEKIVMRLLKKSGGVPDLPELGLRGRALKNLEDSILRPHGINIVCGPTGSGKTTTLYSVLSRINTAKVNIITLEDPVEYQIQGVNQVQANPAAGLTFASGMRSFLRQDPNVIMVGEIRDSETTDLAVQAALTGHLVFSTLHTNDAAGAIPRLLDLGGEPFLLASAMTCIVAQRVLRRICEHCKEAYTPAAEVAEDIKKVLGSLYQTKGELKLYRGKKCAECNNTGYLGRVGIFEVLPVTEKIARLTLEKAAAGAIQKQAVEEGMITMKQDGYLKVVEGVTTIEEVLRVAQE</sequence>
<organism evidence="6 7">
    <name type="scientific">Candidatus Shapirobacteria bacterium CG07_land_8_20_14_0_80_39_12</name>
    <dbReference type="NCBI Taxonomy" id="1974480"/>
    <lineage>
        <taxon>Bacteria</taxon>
        <taxon>Candidatus Shapironibacteriota</taxon>
    </lineage>
</organism>
<keyword evidence="2" id="KW-0547">Nucleotide-binding</keyword>
<dbReference type="EMBL" id="PEXA01000025">
    <property type="protein sequence ID" value="PIU33297.1"/>
    <property type="molecule type" value="Genomic_DNA"/>
</dbReference>
<dbReference type="FunFam" id="3.40.50.300:FF:000398">
    <property type="entry name" value="Type IV pilus assembly ATPase PilB"/>
    <property type="match status" value="1"/>
</dbReference>
<dbReference type="PANTHER" id="PTHR30258">
    <property type="entry name" value="TYPE II SECRETION SYSTEM PROTEIN GSPE-RELATED"/>
    <property type="match status" value="1"/>
</dbReference>
<dbReference type="InterPro" id="IPR007831">
    <property type="entry name" value="T2SS_GspE_N"/>
</dbReference>
<dbReference type="Gene3D" id="3.30.300.160">
    <property type="entry name" value="Type II secretion system, protein E, N-terminal domain"/>
    <property type="match status" value="1"/>
</dbReference>
<dbReference type="Gene3D" id="3.30.450.90">
    <property type="match status" value="1"/>
</dbReference>
<accession>A0A2M6YQ94</accession>
<name>A0A2M6YQ94_9BACT</name>
<dbReference type="Pfam" id="PF00437">
    <property type="entry name" value="T2SSE"/>
    <property type="match status" value="1"/>
</dbReference>
<gene>
    <name evidence="6" type="ORF">COT04_00815</name>
</gene>
<dbReference type="FunFam" id="3.30.450.90:FF:000001">
    <property type="entry name" value="Type II secretion system ATPase GspE"/>
    <property type="match status" value="1"/>
</dbReference>
<dbReference type="InterPro" id="IPR027417">
    <property type="entry name" value="P-loop_NTPase"/>
</dbReference>
<reference evidence="7" key="1">
    <citation type="submission" date="2017-09" db="EMBL/GenBank/DDBJ databases">
        <title>Depth-based differentiation of microbial function through sediment-hosted aquifers and enrichment of novel symbionts in the deep terrestrial subsurface.</title>
        <authorList>
            <person name="Probst A.J."/>
            <person name="Ladd B."/>
            <person name="Jarett J.K."/>
            <person name="Geller-Mcgrath D.E."/>
            <person name="Sieber C.M.K."/>
            <person name="Emerson J.B."/>
            <person name="Anantharaman K."/>
            <person name="Thomas B.C."/>
            <person name="Malmstrom R."/>
            <person name="Stieglmeier M."/>
            <person name="Klingl A."/>
            <person name="Woyke T."/>
            <person name="Ryan C.M."/>
            <person name="Banfield J.F."/>
        </authorList>
    </citation>
    <scope>NUCLEOTIDE SEQUENCE [LARGE SCALE GENOMIC DNA]</scope>
</reference>
<dbReference type="GO" id="GO:0005524">
    <property type="term" value="F:ATP binding"/>
    <property type="evidence" value="ECO:0007669"/>
    <property type="project" value="UniProtKB-KW"/>
</dbReference>
<dbReference type="AlphaFoldDB" id="A0A2M6YQ94"/>
<dbReference type="Gene3D" id="3.40.50.300">
    <property type="entry name" value="P-loop containing nucleotide triphosphate hydrolases"/>
    <property type="match status" value="1"/>
</dbReference>
<evidence type="ECO:0000259" key="4">
    <source>
        <dbReference type="Pfam" id="PF00437"/>
    </source>
</evidence>
<dbReference type="PANTHER" id="PTHR30258:SF2">
    <property type="entry name" value="COMG OPERON PROTEIN 1"/>
    <property type="match status" value="1"/>
</dbReference>
<evidence type="ECO:0000259" key="5">
    <source>
        <dbReference type="Pfam" id="PF05157"/>
    </source>
</evidence>
<dbReference type="Pfam" id="PF05157">
    <property type="entry name" value="MshEN"/>
    <property type="match status" value="1"/>
</dbReference>
<comment type="caution">
    <text evidence="6">The sequence shown here is derived from an EMBL/GenBank/DDBJ whole genome shotgun (WGS) entry which is preliminary data.</text>
</comment>
<keyword evidence="3" id="KW-0067">ATP-binding</keyword>
<comment type="similarity">
    <text evidence="1">Belongs to the GSP E family.</text>
</comment>
<dbReference type="SUPFAM" id="SSF52540">
    <property type="entry name" value="P-loop containing nucleoside triphosphate hydrolases"/>
    <property type="match status" value="1"/>
</dbReference>
<protein>
    <submittedName>
        <fullName evidence="6">Type II secretion system protein GspE</fullName>
    </submittedName>
</protein>
<proteinExistence type="inferred from homology"/>